<evidence type="ECO:0000256" key="7">
    <source>
        <dbReference type="ARBA" id="ARBA00023136"/>
    </source>
</evidence>
<keyword evidence="2" id="KW-0328">Glycosyltransferase</keyword>
<accession>A0A6P5G802</accession>
<dbReference type="CDD" id="cd02537">
    <property type="entry name" value="GT8_Glycogenin"/>
    <property type="match status" value="1"/>
</dbReference>
<reference evidence="12" key="1">
    <citation type="journal article" date="2015" name="Nat. Genet.">
        <title>The pineapple genome and the evolution of CAM photosynthesis.</title>
        <authorList>
            <person name="Ming R."/>
            <person name="VanBuren R."/>
            <person name="Wai C.M."/>
            <person name="Tang H."/>
            <person name="Schatz M.C."/>
            <person name="Bowers J.E."/>
            <person name="Lyons E."/>
            <person name="Wang M.L."/>
            <person name="Chen J."/>
            <person name="Biggers E."/>
            <person name="Zhang J."/>
            <person name="Huang L."/>
            <person name="Zhang L."/>
            <person name="Miao W."/>
            <person name="Zhang J."/>
            <person name="Ye Z."/>
            <person name="Miao C."/>
            <person name="Lin Z."/>
            <person name="Wang H."/>
            <person name="Zhou H."/>
            <person name="Yim W.C."/>
            <person name="Priest H.D."/>
            <person name="Zheng C."/>
            <person name="Woodhouse M."/>
            <person name="Edger P.P."/>
            <person name="Guyot R."/>
            <person name="Guo H.B."/>
            <person name="Guo H."/>
            <person name="Zheng G."/>
            <person name="Singh R."/>
            <person name="Sharma A."/>
            <person name="Min X."/>
            <person name="Zheng Y."/>
            <person name="Lee H."/>
            <person name="Gurtowski J."/>
            <person name="Sedlazeck F.J."/>
            <person name="Harkess A."/>
            <person name="McKain M.R."/>
            <person name="Liao Z."/>
            <person name="Fang J."/>
            <person name="Liu J."/>
            <person name="Zhang X."/>
            <person name="Zhang Q."/>
            <person name="Hu W."/>
            <person name="Qin Y."/>
            <person name="Wang K."/>
            <person name="Chen L.Y."/>
            <person name="Shirley N."/>
            <person name="Lin Y.R."/>
            <person name="Liu L.Y."/>
            <person name="Hernandez A.G."/>
            <person name="Wright C.L."/>
            <person name="Bulone V."/>
            <person name="Tuskan G.A."/>
            <person name="Heath K."/>
            <person name="Zee F."/>
            <person name="Moore P.H."/>
            <person name="Sunkar R."/>
            <person name="Leebens-Mack J.H."/>
            <person name="Mockler T."/>
            <person name="Bennetzen J.L."/>
            <person name="Freeling M."/>
            <person name="Sankoff D."/>
            <person name="Paterson A.H."/>
            <person name="Zhu X."/>
            <person name="Yang X."/>
            <person name="Smith J.A."/>
            <person name="Cushman J.C."/>
            <person name="Paull R.E."/>
            <person name="Yu Q."/>
        </authorList>
    </citation>
    <scope>NUCLEOTIDE SEQUENCE [LARGE SCALE GENOMIC DNA]</scope>
    <source>
        <strain evidence="12">cv. F153</strain>
    </source>
</reference>
<dbReference type="OrthoDB" id="2014201at2759"/>
<comment type="similarity">
    <text evidence="10">Belongs to the glycosyltransferase 8 family. Glycogenin subfamily.</text>
</comment>
<evidence type="ECO:0000256" key="9">
    <source>
        <dbReference type="ARBA" id="ARBA00023316"/>
    </source>
</evidence>
<dbReference type="InterPro" id="IPR002495">
    <property type="entry name" value="Glyco_trans_8"/>
</dbReference>
<dbReference type="Gene3D" id="3.90.550.10">
    <property type="entry name" value="Spore Coat Polysaccharide Biosynthesis Protein SpsA, Chain A"/>
    <property type="match status" value="1"/>
</dbReference>
<dbReference type="SUPFAM" id="SSF53448">
    <property type="entry name" value="Nucleotide-diphospho-sugar transferases"/>
    <property type="match status" value="1"/>
</dbReference>
<dbReference type="InterPro" id="IPR029044">
    <property type="entry name" value="Nucleotide-diphossugar_trans"/>
</dbReference>
<dbReference type="PANTHER" id="PTHR11183">
    <property type="entry name" value="GLYCOGENIN SUBFAMILY MEMBER"/>
    <property type="match status" value="1"/>
</dbReference>
<sequence length="527" mass="60793">MFNTNVASLVECALRDCHSKKVRWTEGRSPRNMTREKMATANEKTPSFLRALRGDAVIGLVNMADDDAIEWGIVAKTAVVEFERVSENIKWSDLFPEWIDEEEVFEGMSCPEIPMPGFAAYEEMDVVVVKLPCRIPDVGWNRDVFRLQVHLVAANLAVKRGKRDWRGTAKLAFLSKCEPMRELFRCDDIAGREGEWSMYEAQVERLEEKLRLPLGSCMLAMPLWGEGINEEFNVSSKFSAPPSPSGDPRREAYVTVLHSKENYVCGAIMLAHRLRKTGSDRDLVLLHDKSIGPQKLQALADAGWALREIERIRSPHAKRGAYNEYNYSKLRIWQLSDHYDKVVFVDSDVLVLRNLDHLFRLPQMSATGNSRAIFNSGVMVIEPSNCTFEALMLRREDVVSYNGGDQGFLNEMFAWWHWLPRRVNFLKILRGNTTEERRMKDRLYVTEPATLYGLHYLGIKPWRCYRDYDCNWNVDDQRRFASDAAHAVWWRRHDEMGEGMRRMCGLTAERKQQLENVGLILNIGTTK</sequence>
<evidence type="ECO:0000256" key="11">
    <source>
        <dbReference type="RuleBase" id="RU362027"/>
    </source>
</evidence>
<evidence type="ECO:0000256" key="3">
    <source>
        <dbReference type="ARBA" id="ARBA00022679"/>
    </source>
</evidence>
<keyword evidence="7" id="KW-0472">Membrane</keyword>
<comment type="subcellular location">
    <subcellularLocation>
        <location evidence="1">Golgi apparatus membrane</location>
        <topology evidence="1">Single-pass type II membrane protein</topology>
    </subcellularLocation>
</comment>
<evidence type="ECO:0000256" key="8">
    <source>
        <dbReference type="ARBA" id="ARBA00023211"/>
    </source>
</evidence>
<keyword evidence="4" id="KW-0812">Transmembrane</keyword>
<name>A0A6P5G802_ANACO</name>
<evidence type="ECO:0000256" key="10">
    <source>
        <dbReference type="ARBA" id="ARBA00038162"/>
    </source>
</evidence>
<dbReference type="FunFam" id="3.90.550.10:FF:000018">
    <property type="entry name" value="Hexosyltransferase"/>
    <property type="match status" value="1"/>
</dbReference>
<keyword evidence="12" id="KW-1185">Reference proteome</keyword>
<dbReference type="Pfam" id="PF01501">
    <property type="entry name" value="Glyco_transf_8"/>
    <property type="match status" value="1"/>
</dbReference>
<keyword evidence="5" id="KW-0479">Metal-binding</keyword>
<proteinExistence type="inferred from homology"/>
<evidence type="ECO:0000256" key="6">
    <source>
        <dbReference type="ARBA" id="ARBA00022989"/>
    </source>
</evidence>
<evidence type="ECO:0000256" key="4">
    <source>
        <dbReference type="ARBA" id="ARBA00022692"/>
    </source>
</evidence>
<dbReference type="GeneID" id="109721492"/>
<dbReference type="GO" id="GO:0016757">
    <property type="term" value="F:glycosyltransferase activity"/>
    <property type="evidence" value="ECO:0007669"/>
    <property type="project" value="UniProtKB-KW"/>
</dbReference>
<keyword evidence="8" id="KW-0464">Manganese</keyword>
<dbReference type="Proteomes" id="UP000515123">
    <property type="component" value="Linkage group 15"/>
</dbReference>
<keyword evidence="9" id="KW-0961">Cell wall biogenesis/degradation</keyword>
<evidence type="ECO:0000256" key="1">
    <source>
        <dbReference type="ARBA" id="ARBA00004323"/>
    </source>
</evidence>
<protein>
    <recommendedName>
        <fullName evidence="11">Hexosyltransferase</fullName>
        <ecNumber evidence="11">2.4.1.-</ecNumber>
    </recommendedName>
</protein>
<dbReference type="EC" id="2.4.1.-" evidence="11"/>
<dbReference type="GO" id="GO:0000139">
    <property type="term" value="C:Golgi membrane"/>
    <property type="evidence" value="ECO:0007669"/>
    <property type="project" value="UniProtKB-SubCell"/>
</dbReference>
<gene>
    <name evidence="13" type="primary">LOC109721492</name>
</gene>
<dbReference type="GO" id="GO:0071555">
    <property type="term" value="P:cell wall organization"/>
    <property type="evidence" value="ECO:0007669"/>
    <property type="project" value="UniProtKB-KW"/>
</dbReference>
<dbReference type="AlphaFoldDB" id="A0A6P5G802"/>
<dbReference type="RefSeq" id="XP_020104731.1">
    <property type="nucleotide sequence ID" value="XM_020249142.1"/>
</dbReference>
<dbReference type="GO" id="GO:0046872">
    <property type="term" value="F:metal ion binding"/>
    <property type="evidence" value="ECO:0007669"/>
    <property type="project" value="UniProtKB-KW"/>
</dbReference>
<dbReference type="InterPro" id="IPR050587">
    <property type="entry name" value="GNT1/Glycosyltrans_8"/>
</dbReference>
<reference evidence="13" key="2">
    <citation type="submission" date="2025-08" db="UniProtKB">
        <authorList>
            <consortium name="RefSeq"/>
        </authorList>
    </citation>
    <scope>IDENTIFICATION</scope>
    <source>
        <tissue evidence="13">Leaf</tissue>
    </source>
</reference>
<keyword evidence="6" id="KW-1133">Transmembrane helix</keyword>
<organism evidence="12 13">
    <name type="scientific">Ananas comosus</name>
    <name type="common">Pineapple</name>
    <name type="synonym">Ananas ananas</name>
    <dbReference type="NCBI Taxonomy" id="4615"/>
    <lineage>
        <taxon>Eukaryota</taxon>
        <taxon>Viridiplantae</taxon>
        <taxon>Streptophyta</taxon>
        <taxon>Embryophyta</taxon>
        <taxon>Tracheophyta</taxon>
        <taxon>Spermatophyta</taxon>
        <taxon>Magnoliopsida</taxon>
        <taxon>Liliopsida</taxon>
        <taxon>Poales</taxon>
        <taxon>Bromeliaceae</taxon>
        <taxon>Bromelioideae</taxon>
        <taxon>Ananas</taxon>
    </lineage>
</organism>
<evidence type="ECO:0000256" key="5">
    <source>
        <dbReference type="ARBA" id="ARBA00022723"/>
    </source>
</evidence>
<evidence type="ECO:0000256" key="2">
    <source>
        <dbReference type="ARBA" id="ARBA00022676"/>
    </source>
</evidence>
<evidence type="ECO:0000313" key="13">
    <source>
        <dbReference type="RefSeq" id="XP_020104731.1"/>
    </source>
</evidence>
<keyword evidence="3" id="KW-0808">Transferase</keyword>
<evidence type="ECO:0000313" key="12">
    <source>
        <dbReference type="Proteomes" id="UP000515123"/>
    </source>
</evidence>